<gene>
    <name evidence="1" type="ORF">CY35_07G007700</name>
</gene>
<evidence type="ECO:0000313" key="1">
    <source>
        <dbReference type="EMBL" id="KAH9556073.1"/>
    </source>
</evidence>
<accession>A0ACB8HIN9</accession>
<keyword evidence="2" id="KW-1185">Reference proteome</keyword>
<comment type="caution">
    <text evidence="1">The sequence shown here is derived from an EMBL/GenBank/DDBJ whole genome shotgun (WGS) entry which is preliminary data.</text>
</comment>
<sequence>MAVIGGGSKYLTGFKETDKDVCIVLPSLGFGQDSEALAREENQRAERRLESSVNRKRGDSDNDPAKHPVDVLASFVQTFTEPEDIDELVELTQVHPLFQHLYNFPSYHEGWIISKRERKIDVPERLIALDCEMVDCEGGEAQIVKIFAVDRNCDILIDELVLPNKKMVDYLTHITGAKAEDLEGVSLTEEAVQMVKKLLSPGTIHVGHSLDHDLSVLKIDHQQVIDTTFIFQLRTCALTRLPSLVNLCKTHDLFLIVLEMSWGLSGLFLVEGKPCNCLDDAIVPMRLVLHRLEHGLEGYDITQSKRVKQESVSKLFLHKLPNFLTVTDLQTLFTIEFPCEIQEITVKSQHKTGSTYAVFKSREEADSAFEQLQGFHAVIQSYICVLCLSLELIWFSTKDSCLGTLDNSSKRVEIQVRKMVNFKTPIVPQPQNRDFGDASLMNSTLNASRKRLLPENDDESRVAKHGKFEELPGAVNYGVLTLPTEVHMLQGGGFGGFQRFWWGPKYSGTNWDSPKWIQVLCPCFQELHYAKLELAKAHVELQLRNIDVNRLLLFHTGNTFLDFFKIL</sequence>
<organism evidence="1 2">
    <name type="scientific">Sphagnum magellanicum</name>
    <dbReference type="NCBI Taxonomy" id="128215"/>
    <lineage>
        <taxon>Eukaryota</taxon>
        <taxon>Viridiplantae</taxon>
        <taxon>Streptophyta</taxon>
        <taxon>Embryophyta</taxon>
        <taxon>Bryophyta</taxon>
        <taxon>Sphagnophytina</taxon>
        <taxon>Sphagnopsida</taxon>
        <taxon>Sphagnales</taxon>
        <taxon>Sphagnaceae</taxon>
        <taxon>Sphagnum</taxon>
    </lineage>
</organism>
<dbReference type="EMBL" id="CM038913">
    <property type="protein sequence ID" value="KAH9556073.1"/>
    <property type="molecule type" value="Genomic_DNA"/>
</dbReference>
<reference evidence="2" key="1">
    <citation type="journal article" date="2022" name="New Phytol.">
        <title>Phylogenomic structure and speciation in an emerging model: the Sphagnum magellanicum complex (Bryophyta).</title>
        <authorList>
            <person name="Shaw A.J."/>
            <person name="Piatkowski B."/>
            <person name="Duffy A.M."/>
            <person name="Aguero B."/>
            <person name="Imwattana K."/>
            <person name="Nieto-Lugilde M."/>
            <person name="Healey A."/>
            <person name="Weston D.J."/>
            <person name="Patel M.N."/>
            <person name="Schmutz J."/>
            <person name="Grimwood J."/>
            <person name="Yavitt J.B."/>
            <person name="Hassel K."/>
            <person name="Stenoien H.K."/>
            <person name="Flatberg K.I."/>
            <person name="Bickford C.P."/>
            <person name="Hicks K.A."/>
        </authorList>
    </citation>
    <scope>NUCLEOTIDE SEQUENCE [LARGE SCALE GENOMIC DNA]</scope>
</reference>
<name>A0ACB8HIN9_9BRYO</name>
<evidence type="ECO:0000313" key="2">
    <source>
        <dbReference type="Proteomes" id="UP000828922"/>
    </source>
</evidence>
<proteinExistence type="predicted"/>
<protein>
    <submittedName>
        <fullName evidence="1">Uncharacterized protein</fullName>
    </submittedName>
</protein>
<dbReference type="Proteomes" id="UP000828922">
    <property type="component" value="Linkage Group LG07"/>
</dbReference>